<evidence type="ECO:0000256" key="20">
    <source>
        <dbReference type="RuleBase" id="RU367041"/>
    </source>
</evidence>
<evidence type="ECO:0000256" key="1">
    <source>
        <dbReference type="ARBA" id="ARBA00001966"/>
    </source>
</evidence>
<dbReference type="HOGENOM" id="CLU_039221_3_1_1"/>
<evidence type="ECO:0000256" key="3">
    <source>
        <dbReference type="ARBA" id="ARBA00007913"/>
    </source>
</evidence>
<dbReference type="Gene3D" id="3.90.320.10">
    <property type="match status" value="1"/>
</dbReference>
<evidence type="ECO:0000256" key="4">
    <source>
        <dbReference type="ARBA" id="ARBA00022485"/>
    </source>
</evidence>
<dbReference type="Pfam" id="PF13087">
    <property type="entry name" value="AAA_12"/>
    <property type="match status" value="1"/>
</dbReference>
<dbReference type="Pfam" id="PF08696">
    <property type="entry name" value="Dna2"/>
    <property type="match status" value="1"/>
</dbReference>
<dbReference type="GO" id="GO:0005524">
    <property type="term" value="F:ATP binding"/>
    <property type="evidence" value="ECO:0007669"/>
    <property type="project" value="UniProtKB-UniRule"/>
</dbReference>
<dbReference type="GO" id="GO:0003677">
    <property type="term" value="F:DNA binding"/>
    <property type="evidence" value="ECO:0007669"/>
    <property type="project" value="UniProtKB-UniRule"/>
</dbReference>
<dbReference type="EC" id="3.6.4.12" evidence="20"/>
<dbReference type="InterPro" id="IPR027417">
    <property type="entry name" value="P-loop_NTPase"/>
</dbReference>
<evidence type="ECO:0000256" key="12">
    <source>
        <dbReference type="ARBA" id="ARBA00022840"/>
    </source>
</evidence>
<dbReference type="SMART" id="SM01017">
    <property type="entry name" value="Arrestin_C"/>
    <property type="match status" value="2"/>
</dbReference>
<evidence type="ECO:0000256" key="11">
    <source>
        <dbReference type="ARBA" id="ARBA00022806"/>
    </source>
</evidence>
<dbReference type="InterPro" id="IPR041677">
    <property type="entry name" value="DNA2/NAM7_AAA_11"/>
</dbReference>
<keyword evidence="23" id="KW-1185">Reference proteome</keyword>
<dbReference type="Gene3D" id="3.40.50.300">
    <property type="entry name" value="P-loop containing nucleotide triphosphate hydrolases"/>
    <property type="match status" value="3"/>
</dbReference>
<evidence type="ECO:0000256" key="8">
    <source>
        <dbReference type="ARBA" id="ARBA00022741"/>
    </source>
</evidence>
<evidence type="ECO:0000256" key="13">
    <source>
        <dbReference type="ARBA" id="ARBA00023004"/>
    </source>
</evidence>
<dbReference type="GO" id="GO:0046872">
    <property type="term" value="F:metal ion binding"/>
    <property type="evidence" value="ECO:0007669"/>
    <property type="project" value="UniProtKB-UniRule"/>
</dbReference>
<dbReference type="EnsemblMetazoa" id="tetur06g00670.1">
    <property type="protein sequence ID" value="tetur06g00670.1"/>
    <property type="gene ID" value="tetur06g00670"/>
</dbReference>
<keyword evidence="8 20" id="KW-0547">Nucleotide-binding</keyword>
<keyword evidence="9 20" id="KW-0227">DNA damage</keyword>
<evidence type="ECO:0000256" key="5">
    <source>
        <dbReference type="ARBA" id="ARBA00022705"/>
    </source>
</evidence>
<dbReference type="Pfam" id="PF02752">
    <property type="entry name" value="Arrestin_C"/>
    <property type="match status" value="1"/>
</dbReference>
<keyword evidence="18 20" id="KW-0511">Multifunctional enzyme</keyword>
<evidence type="ECO:0000313" key="22">
    <source>
        <dbReference type="EnsemblMetazoa" id="tetur06g00670.1"/>
    </source>
</evidence>
<dbReference type="InterPro" id="IPR047187">
    <property type="entry name" value="SF1_C_Upf1"/>
</dbReference>
<dbReference type="InterPro" id="IPR014756">
    <property type="entry name" value="Ig_E-set"/>
</dbReference>
<keyword evidence="7 20" id="KW-0479">Metal-binding</keyword>
<reference evidence="23" key="1">
    <citation type="submission" date="2011-08" db="EMBL/GenBank/DDBJ databases">
        <authorList>
            <person name="Rombauts S."/>
        </authorList>
    </citation>
    <scope>NUCLEOTIDE SEQUENCE</scope>
    <source>
        <strain evidence="23">London</strain>
    </source>
</reference>
<feature type="domain" description="Arrestin C-terminal-like" evidence="21">
    <location>
        <begin position="1"/>
        <end position="148"/>
    </location>
</feature>
<comment type="similarity">
    <text evidence="2">Belongs to the arrestin family.</text>
</comment>
<keyword evidence="16 20" id="KW-0234">DNA repair</keyword>
<comment type="subcellular location">
    <subcellularLocation>
        <location evidence="20">Nucleus</location>
    </subcellularLocation>
    <subcellularLocation>
        <location evidence="20">Chromosome</location>
    </subcellularLocation>
</comment>
<comment type="cofactor">
    <cofactor evidence="1">
        <name>[4Fe-4S] cluster</name>
        <dbReference type="ChEBI" id="CHEBI:49883"/>
    </cofactor>
</comment>
<dbReference type="InterPro" id="IPR011021">
    <property type="entry name" value="Arrestin-like_N"/>
</dbReference>
<keyword evidence="4 20" id="KW-0004">4Fe-4S</keyword>
<dbReference type="GO" id="GO:0071932">
    <property type="term" value="P:replication fork reversal"/>
    <property type="evidence" value="ECO:0007669"/>
    <property type="project" value="TreeGrafter"/>
</dbReference>
<dbReference type="GO" id="GO:0005694">
    <property type="term" value="C:chromosome"/>
    <property type="evidence" value="ECO:0007669"/>
    <property type="project" value="UniProtKB-SubCell"/>
</dbReference>
<name>T1K6J0_TETUR</name>
<dbReference type="PANTHER" id="PTHR10887">
    <property type="entry name" value="DNA2/NAM7 HELICASE FAMILY"/>
    <property type="match status" value="1"/>
</dbReference>
<accession>T1K6J0</accession>
<protein>
    <recommendedName>
        <fullName evidence="20">DNA replication ATP-dependent helicase/nuclease</fullName>
        <ecNumber evidence="20">3.1.-.-</ecNumber>
        <ecNumber evidence="20">3.6.4.12</ecNumber>
    </recommendedName>
</protein>
<dbReference type="InterPro" id="IPR011022">
    <property type="entry name" value="Arrestin_C-like"/>
</dbReference>
<evidence type="ECO:0000256" key="15">
    <source>
        <dbReference type="ARBA" id="ARBA00023125"/>
    </source>
</evidence>
<dbReference type="CDD" id="cd22318">
    <property type="entry name" value="DNA2_N-like"/>
    <property type="match status" value="1"/>
</dbReference>
<sequence>MDYISEFDIRLEKEMYYAGETLNGQVILQTVENFKLKAIKVQLRGKAHSEWKVVVSGERRTVKDDQIFIDDRVVIWGKEKNEGTVPILPRGHHSFPFNFQLPETSLPCSFEARPCTIRYYVKVTIDIPYASPPQGMKYFTVIGPHIDCMDEQYLKPLVGQDKRQICCLCCKRGIVNLKSSLERSAYCCGESIKFKAIIDNQSEENVRLRLKLTQYTEFFIERGVLGLNKESNHVVLEYHGDPIQPMSKSKFDSSQSLIVPVMPPTLNGVCRLLSIYYVLKIWIEMEKSGDDLHIDFPITIATCPFRIPNSAQQPIIKYEPCCDHVEGGLYIGPEFQLGQVYDGTLGEGESIVLYRPVYVCVKKSDKSSPKISSEDQKSGSGSGSINKSLFIIHINRPYAPKLARENFGKQYLVNIRYQLDPIKFTLSMLFGVAADHRSDPVSCFHFACLFIFSCFVKMLGEKKRKLSTSADAVFRELDKIYSESPCQPLDLNHFHRFAVLAVEKQQKILHLKLTHIATNQQYFCALSGQWIHSEIFPADIVHMQSKKFENGTYFIDNQQGFITVNPDLMINSTMLSSSVFCMRKTWLSEKFKGWGFGNKYMLIGTTVHTLFQKACSSNLKTAEDLNSLLLQITTQNDCIMDCFLSNITVDQLISDVQAYIPSIVEWLEKYIFKGPGPLEDDPQHKIKVVSVVDIEENIWCPALGTKGKIDTTLEVEIHSKSIRKGILPLELKTGRPSFSFEHLGQISLYSMMMSNRDLKEYDDGLLLYLKDSPRMKLNQVSRLVSSSLLQKRNELAVYLNRPLSGPQPKDSLHSCSKCEHLLDCSLMMKSFQPELLSSTRVMKEELVPNALIHLSVQDIDFFKHWISLIQLELEGNKGTGNDFAFWSEPSEFRETKGLGLSNLQILDTSGKSIILCRSQKQKTEPTSLMNHCGDLTGERVAISLDENVKSGVPSKVAICIGFVLRMDIKEIEISLEQPNHKMDDLMQLRVDLLKYSQIYSINYDNILRLMTDDDQSIRLRNLVIHGSGAQFKNKFSKSIVEIAKRIIKPLNEQQQRAVLKVINTEDYLLIRGTPGSGKTTVIVAIVRMLIAMGRSILITSHTHAAVDNIMCKLKEHNVDFVRAGSEFKINPALKDYLISNRTKTIDNPAELKKFYSSVKVAAVTCLGVASEPLFEFKKFDYCLIDEASQVLLPTTLGPLFASIKFILVGDEKQLPPVVRSRAAKEKGLEMSLFSQLLSKESSSLQLSIQYRMNAEIQNIPSKLFYDDALKYGNQQVAQATLNGAVDINTGTPWLDQVLSCHISKSFLFLNTDQIDLDTNEYNGLIENSVEADLVSFIIQQLVKHLGLLHDQIGVISPYQRQVSLIKQKLGASNIFVNSVDQYQGKEKDCILVSFVKQSQDPNMMVTKEEILSDERRINVAITRASKKLILIGSKSTLQLYETFSRLFSLLRPDQIIDLPNKVYSNTVAV</sequence>
<evidence type="ECO:0000259" key="21">
    <source>
        <dbReference type="SMART" id="SM01017"/>
    </source>
</evidence>
<dbReference type="GO" id="GO:0017108">
    <property type="term" value="F:5'-flap endonuclease activity"/>
    <property type="evidence" value="ECO:0007669"/>
    <property type="project" value="UniProtKB-UniRule"/>
</dbReference>
<comment type="function">
    <text evidence="20">Key enzyme involved in DNA replication and DNA repair. Involved in Okazaki fragments processing by cleaving long flaps that escape FEN1: flaps that are longer than 27 nucleotides are coated by replication protein A complex (RPA), leading to recruit DNA2 which cleaves the flap until it is too short to bind RPA and becomes a substrate for FEN1. Also involved in 5'-end resection of DNA during double-strand break (DSB) repair by mediating the cleavage of 5'-ssDNA.</text>
</comment>
<evidence type="ECO:0000256" key="18">
    <source>
        <dbReference type="ARBA" id="ARBA00023268"/>
    </source>
</evidence>
<comment type="similarity">
    <text evidence="3 20">Belongs to the DNA2/NAM7 helicase family.</text>
</comment>
<dbReference type="SUPFAM" id="SSF52540">
    <property type="entry name" value="P-loop containing nucleoside triphosphate hydrolases"/>
    <property type="match status" value="1"/>
</dbReference>
<dbReference type="InterPro" id="IPR014752">
    <property type="entry name" value="Arrestin-like_C"/>
</dbReference>
<evidence type="ECO:0000256" key="19">
    <source>
        <dbReference type="ARBA" id="ARBA00047995"/>
    </source>
</evidence>
<dbReference type="SUPFAM" id="SSF81296">
    <property type="entry name" value="E set domains"/>
    <property type="match status" value="2"/>
</dbReference>
<evidence type="ECO:0000256" key="7">
    <source>
        <dbReference type="ARBA" id="ARBA00022723"/>
    </source>
</evidence>
<evidence type="ECO:0000256" key="10">
    <source>
        <dbReference type="ARBA" id="ARBA00022801"/>
    </source>
</evidence>
<keyword evidence="14 20" id="KW-0411">Iron-sulfur</keyword>
<reference evidence="22" key="2">
    <citation type="submission" date="2015-06" db="UniProtKB">
        <authorList>
            <consortium name="EnsemblMetazoa"/>
        </authorList>
    </citation>
    <scope>IDENTIFICATION</scope>
</reference>
<keyword evidence="5 20" id="KW-0235">DNA replication</keyword>
<evidence type="ECO:0000256" key="17">
    <source>
        <dbReference type="ARBA" id="ARBA00023242"/>
    </source>
</evidence>
<dbReference type="CDD" id="cd18808">
    <property type="entry name" value="SF1_C_Upf1"/>
    <property type="match status" value="1"/>
</dbReference>
<keyword evidence="13 20" id="KW-0408">Iron</keyword>
<dbReference type="PANTHER" id="PTHR10887:SF433">
    <property type="entry name" value="DNA REPLICATION ATP-DEPENDENT HELICASE_NUCLEASE DNA2"/>
    <property type="match status" value="1"/>
</dbReference>
<evidence type="ECO:0000313" key="23">
    <source>
        <dbReference type="Proteomes" id="UP000015104"/>
    </source>
</evidence>
<evidence type="ECO:0000256" key="14">
    <source>
        <dbReference type="ARBA" id="ARBA00023014"/>
    </source>
</evidence>
<keyword evidence="20" id="KW-0158">Chromosome</keyword>
<dbReference type="GO" id="GO:0033567">
    <property type="term" value="P:DNA replication, Okazaki fragment processing"/>
    <property type="evidence" value="ECO:0007669"/>
    <property type="project" value="UniProtKB-UniRule"/>
</dbReference>
<comment type="catalytic activity">
    <reaction evidence="19 20">
        <text>ATP + H2O = ADP + phosphate + H(+)</text>
        <dbReference type="Rhea" id="RHEA:13065"/>
        <dbReference type="ChEBI" id="CHEBI:15377"/>
        <dbReference type="ChEBI" id="CHEBI:15378"/>
        <dbReference type="ChEBI" id="CHEBI:30616"/>
        <dbReference type="ChEBI" id="CHEBI:43474"/>
        <dbReference type="ChEBI" id="CHEBI:456216"/>
        <dbReference type="EC" id="3.6.4.12"/>
    </reaction>
</comment>
<dbReference type="Pfam" id="PF13086">
    <property type="entry name" value="AAA_11"/>
    <property type="match status" value="2"/>
</dbReference>
<keyword evidence="17 20" id="KW-0539">Nucleus</keyword>
<dbReference type="GO" id="GO:0017116">
    <property type="term" value="F:single-stranded DNA helicase activity"/>
    <property type="evidence" value="ECO:0007669"/>
    <property type="project" value="UniProtKB-UniRule"/>
</dbReference>
<keyword evidence="12 20" id="KW-0067">ATP-binding</keyword>
<dbReference type="GO" id="GO:0051539">
    <property type="term" value="F:4 iron, 4 sulfur cluster binding"/>
    <property type="evidence" value="ECO:0007669"/>
    <property type="project" value="UniProtKB-UniRule"/>
</dbReference>
<evidence type="ECO:0000256" key="2">
    <source>
        <dbReference type="ARBA" id="ARBA00005298"/>
    </source>
</evidence>
<dbReference type="InterPro" id="IPR041679">
    <property type="entry name" value="DNA2/NAM7-like_C"/>
</dbReference>
<keyword evidence="15 20" id="KW-0238">DNA-binding</keyword>
<dbReference type="GO" id="GO:0005737">
    <property type="term" value="C:cytoplasm"/>
    <property type="evidence" value="ECO:0007669"/>
    <property type="project" value="TreeGrafter"/>
</dbReference>
<organism evidence="22 23">
    <name type="scientific">Tetranychus urticae</name>
    <name type="common">Two-spotted spider mite</name>
    <dbReference type="NCBI Taxonomy" id="32264"/>
    <lineage>
        <taxon>Eukaryota</taxon>
        <taxon>Metazoa</taxon>
        <taxon>Ecdysozoa</taxon>
        <taxon>Arthropoda</taxon>
        <taxon>Chelicerata</taxon>
        <taxon>Arachnida</taxon>
        <taxon>Acari</taxon>
        <taxon>Acariformes</taxon>
        <taxon>Trombidiformes</taxon>
        <taxon>Prostigmata</taxon>
        <taxon>Eleutherengona</taxon>
        <taxon>Raphignathae</taxon>
        <taxon>Tetranychoidea</taxon>
        <taxon>Tetranychidae</taxon>
        <taxon>Tetranychus</taxon>
    </lineage>
</organism>
<dbReference type="eggNOG" id="KOG1805">
    <property type="taxonomic scope" value="Eukaryota"/>
</dbReference>
<dbReference type="InterPro" id="IPR014808">
    <property type="entry name" value="DNA_replication_fac_Dna2_N"/>
</dbReference>
<proteinExistence type="inferred from homology"/>
<dbReference type="InterPro" id="IPR026851">
    <property type="entry name" value="Dna2/JHS1_DEXXQ-box"/>
</dbReference>
<keyword evidence="11 20" id="KW-0347">Helicase</keyword>
<dbReference type="CDD" id="cd18041">
    <property type="entry name" value="DEXXQc_DNA2"/>
    <property type="match status" value="1"/>
</dbReference>
<keyword evidence="6 20" id="KW-0540">Nuclease</keyword>
<dbReference type="Proteomes" id="UP000015104">
    <property type="component" value="Unassembled WGS sequence"/>
</dbReference>
<keyword evidence="10 20" id="KW-0378">Hydrolase</keyword>
<dbReference type="Pfam" id="PF00339">
    <property type="entry name" value="Arrestin_N"/>
    <property type="match status" value="1"/>
</dbReference>
<dbReference type="InterPro" id="IPR045055">
    <property type="entry name" value="DNA2/NAM7-like"/>
</dbReference>
<dbReference type="EMBL" id="CAEY01001792">
    <property type="status" value="NOT_ANNOTATED_CDS"/>
    <property type="molecule type" value="Genomic_DNA"/>
</dbReference>
<feature type="domain" description="Arrestin C-terminal-like" evidence="21">
    <location>
        <begin position="171"/>
        <end position="305"/>
    </location>
</feature>
<evidence type="ECO:0000256" key="9">
    <source>
        <dbReference type="ARBA" id="ARBA00022763"/>
    </source>
</evidence>
<dbReference type="InterPro" id="IPR011604">
    <property type="entry name" value="PDDEXK-like_dom_sf"/>
</dbReference>
<dbReference type="GO" id="GO:0006281">
    <property type="term" value="P:DNA repair"/>
    <property type="evidence" value="ECO:0007669"/>
    <property type="project" value="UniProtKB-KW"/>
</dbReference>
<evidence type="ECO:0000256" key="16">
    <source>
        <dbReference type="ARBA" id="ARBA00023204"/>
    </source>
</evidence>
<evidence type="ECO:0000256" key="6">
    <source>
        <dbReference type="ARBA" id="ARBA00022722"/>
    </source>
</evidence>
<dbReference type="GO" id="GO:0005634">
    <property type="term" value="C:nucleus"/>
    <property type="evidence" value="ECO:0007669"/>
    <property type="project" value="UniProtKB-SubCell"/>
</dbReference>
<dbReference type="EC" id="3.1.-.-" evidence="20"/>
<dbReference type="Gene3D" id="2.60.40.640">
    <property type="match status" value="2"/>
</dbReference>
<dbReference type="STRING" id="32264.T1K6J0"/>